<protein>
    <submittedName>
        <fullName evidence="3">GNAT family N-acetyltransferase</fullName>
    </submittedName>
</protein>
<dbReference type="Pfam" id="PF00583">
    <property type="entry name" value="Acetyltransf_1"/>
    <property type="match status" value="1"/>
</dbReference>
<gene>
    <name evidence="3" type="ORF">J4709_48155</name>
</gene>
<sequence>MTPDDLPAAQRVSAAAFLEADRMDRRWDEPEPEPPDEASGRNWIEGIGHHIATDPGGCWVAEADGGEIVGLAVAQNRGGVWYLAVFGVLPGLQGKGVGRRLFDAALAHAGDRPGLISSSPHPAATRRYRLAGFALHPLMSMTGHVDRSTLPAIDGLREGRPDDFEWMDALDVTLRGGPHGADHPHMLERRRLIVSSSPGERPGYVYLDRDEGNPILLAAAQVETAERLLWEALAHTRQKAVIGHITAGNPWAIDIGLAARLDLGRDGYLALRGIPEPAPYLASRHHL</sequence>
<name>A0ABS3S8N0_9ACTN</name>
<comment type="caution">
    <text evidence="3">The sequence shown here is derived from an EMBL/GenBank/DDBJ whole genome shotgun (WGS) entry which is preliminary data.</text>
</comment>
<dbReference type="EMBL" id="JAGEPF010000045">
    <property type="protein sequence ID" value="MBO2465361.1"/>
    <property type="molecule type" value="Genomic_DNA"/>
</dbReference>
<evidence type="ECO:0000313" key="4">
    <source>
        <dbReference type="Proteomes" id="UP000680206"/>
    </source>
</evidence>
<dbReference type="CDD" id="cd04301">
    <property type="entry name" value="NAT_SF"/>
    <property type="match status" value="1"/>
</dbReference>
<proteinExistence type="predicted"/>
<dbReference type="PROSITE" id="PS51186">
    <property type="entry name" value="GNAT"/>
    <property type="match status" value="1"/>
</dbReference>
<dbReference type="Proteomes" id="UP000680206">
    <property type="component" value="Unassembled WGS sequence"/>
</dbReference>
<reference evidence="3 4" key="1">
    <citation type="submission" date="2021-03" db="EMBL/GenBank/DDBJ databases">
        <title>Actinomadura violae sp. nov., isolated from lichen in Thailand.</title>
        <authorList>
            <person name="Kanchanasin P."/>
            <person name="Saeng-In P."/>
            <person name="Phongsopitanun W."/>
            <person name="Yuki M."/>
            <person name="Kudo T."/>
            <person name="Ohkuma M."/>
            <person name="Tanasupawat S."/>
        </authorList>
    </citation>
    <scope>NUCLEOTIDE SEQUENCE [LARGE SCALE GENOMIC DNA]</scope>
    <source>
        <strain evidence="3 4">LCR2-06</strain>
    </source>
</reference>
<feature type="region of interest" description="Disordered" evidence="1">
    <location>
        <begin position="21"/>
        <end position="42"/>
    </location>
</feature>
<evidence type="ECO:0000313" key="3">
    <source>
        <dbReference type="EMBL" id="MBO2465361.1"/>
    </source>
</evidence>
<feature type="domain" description="N-acetyltransferase" evidence="2">
    <location>
        <begin position="1"/>
        <end position="151"/>
    </location>
</feature>
<evidence type="ECO:0000256" key="1">
    <source>
        <dbReference type="SAM" id="MobiDB-lite"/>
    </source>
</evidence>
<evidence type="ECO:0000259" key="2">
    <source>
        <dbReference type="PROSITE" id="PS51186"/>
    </source>
</evidence>
<dbReference type="SUPFAM" id="SSF55729">
    <property type="entry name" value="Acyl-CoA N-acyltransferases (Nat)"/>
    <property type="match status" value="1"/>
</dbReference>
<keyword evidence="4" id="KW-1185">Reference proteome</keyword>
<dbReference type="InterPro" id="IPR016181">
    <property type="entry name" value="Acyl_CoA_acyltransferase"/>
</dbReference>
<organism evidence="3 4">
    <name type="scientific">Actinomadura violacea</name>
    <dbReference type="NCBI Taxonomy" id="2819934"/>
    <lineage>
        <taxon>Bacteria</taxon>
        <taxon>Bacillati</taxon>
        <taxon>Actinomycetota</taxon>
        <taxon>Actinomycetes</taxon>
        <taxon>Streptosporangiales</taxon>
        <taxon>Thermomonosporaceae</taxon>
        <taxon>Actinomadura</taxon>
    </lineage>
</organism>
<dbReference type="RefSeq" id="WP_208252208.1">
    <property type="nucleotide sequence ID" value="NZ_JAGEPF010000045.1"/>
</dbReference>
<dbReference type="Gene3D" id="3.40.630.30">
    <property type="match status" value="1"/>
</dbReference>
<accession>A0ABS3S8N0</accession>
<dbReference type="InterPro" id="IPR000182">
    <property type="entry name" value="GNAT_dom"/>
</dbReference>